<dbReference type="InterPro" id="IPR039261">
    <property type="entry name" value="FNR_nucleotide-bd"/>
</dbReference>
<dbReference type="InterPro" id="IPR008333">
    <property type="entry name" value="Cbr1-like_FAD-bd_dom"/>
</dbReference>
<dbReference type="SUPFAM" id="SSF52343">
    <property type="entry name" value="Ferredoxin reductase-like, C-terminal NADP-linked domain"/>
    <property type="match status" value="1"/>
</dbReference>
<dbReference type="RefSeq" id="WP_090626440.1">
    <property type="nucleotide sequence ID" value="NZ_FOQO01000004.1"/>
</dbReference>
<reference evidence="2 3" key="1">
    <citation type="submission" date="2016-10" db="EMBL/GenBank/DDBJ databases">
        <authorList>
            <person name="de Groot N.N."/>
        </authorList>
    </citation>
    <scope>NUCLEOTIDE SEQUENCE [LARGE SCALE GENOMIC DNA]</scope>
    <source>
        <strain evidence="2 3">RK1</strain>
    </source>
</reference>
<dbReference type="PANTHER" id="PTHR47354">
    <property type="entry name" value="NADH OXIDOREDUCTASE HCR"/>
    <property type="match status" value="1"/>
</dbReference>
<dbReference type="Pfam" id="PF00175">
    <property type="entry name" value="NAD_binding_1"/>
    <property type="match status" value="1"/>
</dbReference>
<sequence length="226" mass="25678">MTTNIVTDIYDVKILDTSYVTHNVKRFVLEKPANFSYIPGHSTRLAVNAPGWEDEWRNFSFTSLNSWDYLEFIIKIYDDHNGVTQQLGKLNAGTSIRMKDVFGTIDYKGPGIFIAGGTGITPFIAIFRALFYSGNMRNIGLFYSNHYHNDVILHEELTQMLGKNYANFFSKEGVIGFGEKRIDCDFLVKVIGDFDQRFYVCGPEAFVDDISGYLIELGARMDAIII</sequence>
<dbReference type="PRINTS" id="PR00410">
    <property type="entry name" value="PHEHYDRXLASE"/>
</dbReference>
<protein>
    <recommendedName>
        <fullName evidence="1">FAD-binding FR-type domain-containing protein</fullName>
    </recommendedName>
</protein>
<dbReference type="GO" id="GO:0016491">
    <property type="term" value="F:oxidoreductase activity"/>
    <property type="evidence" value="ECO:0007669"/>
    <property type="project" value="InterPro"/>
</dbReference>
<gene>
    <name evidence="2" type="ORF">SAMN05444682_104174</name>
</gene>
<dbReference type="InterPro" id="IPR017927">
    <property type="entry name" value="FAD-bd_FR_type"/>
</dbReference>
<feature type="domain" description="FAD-binding FR-type" evidence="1">
    <location>
        <begin position="7"/>
        <end position="108"/>
    </location>
</feature>
<dbReference type="Proteomes" id="UP000198670">
    <property type="component" value="Unassembled WGS sequence"/>
</dbReference>
<dbReference type="InterPro" id="IPR017938">
    <property type="entry name" value="Riboflavin_synthase-like_b-brl"/>
</dbReference>
<dbReference type="Gene3D" id="2.40.30.10">
    <property type="entry name" value="Translation factors"/>
    <property type="match status" value="1"/>
</dbReference>
<dbReference type="AlphaFoldDB" id="A0A1I3IPR7"/>
<dbReference type="SUPFAM" id="SSF63380">
    <property type="entry name" value="Riboflavin synthase domain-like"/>
    <property type="match status" value="1"/>
</dbReference>
<name>A0A1I3IPR7_9SPHI</name>
<evidence type="ECO:0000313" key="2">
    <source>
        <dbReference type="EMBL" id="SFI49954.1"/>
    </source>
</evidence>
<dbReference type="STRING" id="1477437.SAMN05444682_104174"/>
<dbReference type="InterPro" id="IPR001433">
    <property type="entry name" value="OxRdtase_FAD/NAD-bd"/>
</dbReference>
<dbReference type="OrthoDB" id="9789468at2"/>
<dbReference type="Gene3D" id="3.40.50.80">
    <property type="entry name" value="Nucleotide-binding domain of ferredoxin-NADP reductase (FNR) module"/>
    <property type="match status" value="1"/>
</dbReference>
<proteinExistence type="predicted"/>
<organism evidence="2 3">
    <name type="scientific">Parapedobacter indicus</name>
    <dbReference type="NCBI Taxonomy" id="1477437"/>
    <lineage>
        <taxon>Bacteria</taxon>
        <taxon>Pseudomonadati</taxon>
        <taxon>Bacteroidota</taxon>
        <taxon>Sphingobacteriia</taxon>
        <taxon>Sphingobacteriales</taxon>
        <taxon>Sphingobacteriaceae</taxon>
        <taxon>Parapedobacter</taxon>
    </lineage>
</organism>
<dbReference type="EMBL" id="FOQO01000004">
    <property type="protein sequence ID" value="SFI49954.1"/>
    <property type="molecule type" value="Genomic_DNA"/>
</dbReference>
<accession>A0A1I3IPR7</accession>
<dbReference type="PROSITE" id="PS51384">
    <property type="entry name" value="FAD_FR"/>
    <property type="match status" value="1"/>
</dbReference>
<keyword evidence="3" id="KW-1185">Reference proteome</keyword>
<dbReference type="Pfam" id="PF00970">
    <property type="entry name" value="FAD_binding_6"/>
    <property type="match status" value="1"/>
</dbReference>
<evidence type="ECO:0000313" key="3">
    <source>
        <dbReference type="Proteomes" id="UP000198670"/>
    </source>
</evidence>
<evidence type="ECO:0000259" key="1">
    <source>
        <dbReference type="PROSITE" id="PS51384"/>
    </source>
</evidence>
<dbReference type="InterPro" id="IPR050415">
    <property type="entry name" value="MRET"/>
</dbReference>
<dbReference type="PANTHER" id="PTHR47354:SF5">
    <property type="entry name" value="PROTEIN RFBI"/>
    <property type="match status" value="1"/>
</dbReference>